<comment type="similarity">
    <text evidence="2">Belongs to the tRNA methyltransferase O family.</text>
</comment>
<sequence>MDGKPLWSVALAAGALGIGIGVAASTFLLPTAPDETTRHDETIATLRRDLEKEKALRAQERSGRTHAERDARLLAQKQLDKNGYTFDAIGTVSSCFRDRRGTPRQGALVPGSKARITLLPSISPTSLECLDQFSHMWVLFVFHENTNLAKVSTHKTTTYPAKIAPPRYVSTGCLVGLPRIYISGHDLVDGTPVLDIKPYVPYDNVPSLVCPAWVADPHDIVPRPVAFTTQAQADLELAVPSMHFYTSANALRATIEQILVLDIRSVHQKRGQASDAMFRFRLDRLDVEFQTQDNVIQVTRCSVVDFNATDASNLTDDAADDSTRDEVGTNQQ</sequence>
<gene>
    <name evidence="5" type="ORF">DYB32_003189</name>
</gene>
<evidence type="ECO:0000256" key="2">
    <source>
        <dbReference type="ARBA" id="ARBA00033753"/>
    </source>
</evidence>
<dbReference type="EMBL" id="QUSY01000188">
    <property type="protein sequence ID" value="RHY31746.1"/>
    <property type="molecule type" value="Genomic_DNA"/>
</dbReference>
<keyword evidence="1" id="KW-0949">S-adenosyl-L-methionine</keyword>
<evidence type="ECO:0000256" key="1">
    <source>
        <dbReference type="ARBA" id="ARBA00022691"/>
    </source>
</evidence>
<evidence type="ECO:0000313" key="5">
    <source>
        <dbReference type="EMBL" id="RHY31746.1"/>
    </source>
</evidence>
<dbReference type="AlphaFoldDB" id="A0A3R6Z6Q6"/>
<dbReference type="Proteomes" id="UP000285060">
    <property type="component" value="Unassembled WGS sequence"/>
</dbReference>
<feature type="domain" description="TsaA-like" evidence="4">
    <location>
        <begin position="86"/>
        <end position="208"/>
    </location>
</feature>
<name>A0A3R6Z6Q6_9STRA</name>
<evidence type="ECO:0000259" key="4">
    <source>
        <dbReference type="PROSITE" id="PS51668"/>
    </source>
</evidence>
<keyword evidence="3" id="KW-0812">Transmembrane</keyword>
<dbReference type="Pfam" id="PF01980">
    <property type="entry name" value="TrmO_N"/>
    <property type="match status" value="1"/>
</dbReference>
<dbReference type="PROSITE" id="PS51668">
    <property type="entry name" value="TSAA_2"/>
    <property type="match status" value="1"/>
</dbReference>
<evidence type="ECO:0000313" key="6">
    <source>
        <dbReference type="Proteomes" id="UP000285060"/>
    </source>
</evidence>
<dbReference type="Gene3D" id="2.40.30.70">
    <property type="entry name" value="YaeB-like"/>
    <property type="match status" value="1"/>
</dbReference>
<dbReference type="SUPFAM" id="SSF118196">
    <property type="entry name" value="YaeB-like"/>
    <property type="match status" value="1"/>
</dbReference>
<dbReference type="InterPro" id="IPR023370">
    <property type="entry name" value="TrmO-like_N"/>
</dbReference>
<dbReference type="PANTHER" id="PTHR12818:SF0">
    <property type="entry name" value="TRNA (ADENINE(37)-N6)-METHYLTRANSFERASE"/>
    <property type="match status" value="1"/>
</dbReference>
<comment type="caution">
    <text evidence="5">The sequence shown here is derived from an EMBL/GenBank/DDBJ whole genome shotgun (WGS) entry which is preliminary data.</text>
</comment>
<keyword evidence="3" id="KW-1133">Transmembrane helix</keyword>
<dbReference type="InterPro" id="IPR036413">
    <property type="entry name" value="YaeB-like_sf"/>
</dbReference>
<dbReference type="PANTHER" id="PTHR12818">
    <property type="entry name" value="TRNA (ADENINE(37)-N6)-METHYLTRANSFERASE"/>
    <property type="match status" value="1"/>
</dbReference>
<organism evidence="5 6">
    <name type="scientific">Aphanomyces invadans</name>
    <dbReference type="NCBI Taxonomy" id="157072"/>
    <lineage>
        <taxon>Eukaryota</taxon>
        <taxon>Sar</taxon>
        <taxon>Stramenopiles</taxon>
        <taxon>Oomycota</taxon>
        <taxon>Saprolegniomycetes</taxon>
        <taxon>Saprolegniales</taxon>
        <taxon>Verrucalvaceae</taxon>
        <taxon>Aphanomyces</taxon>
    </lineage>
</organism>
<feature type="transmembrane region" description="Helical" evidence="3">
    <location>
        <begin position="6"/>
        <end position="29"/>
    </location>
</feature>
<protein>
    <recommendedName>
        <fullName evidence="4">TsaA-like domain-containing protein</fullName>
    </recommendedName>
</protein>
<dbReference type="Gene3D" id="3.30.2310.10">
    <property type="entry name" value="YaeB-like"/>
    <property type="match status" value="1"/>
</dbReference>
<evidence type="ECO:0000256" key="3">
    <source>
        <dbReference type="SAM" id="Phobius"/>
    </source>
</evidence>
<keyword evidence="3" id="KW-0472">Membrane</keyword>
<proteinExistence type="inferred from homology"/>
<reference evidence="5 6" key="1">
    <citation type="submission" date="2018-08" db="EMBL/GenBank/DDBJ databases">
        <title>Aphanomyces genome sequencing and annotation.</title>
        <authorList>
            <person name="Minardi D."/>
            <person name="Oidtmann B."/>
            <person name="Van Der Giezen M."/>
            <person name="Studholme D.J."/>
        </authorList>
    </citation>
    <scope>NUCLEOTIDE SEQUENCE [LARGE SCALE GENOMIC DNA]</scope>
    <source>
        <strain evidence="5 6">NJM0002</strain>
    </source>
</reference>
<keyword evidence="6" id="KW-1185">Reference proteome</keyword>
<dbReference type="VEuPathDB" id="FungiDB:H310_05648"/>
<dbReference type="InterPro" id="IPR036414">
    <property type="entry name" value="YaeB_N_sf"/>
</dbReference>
<accession>A0A3R6Z6Q6</accession>
<dbReference type="InterPro" id="IPR040372">
    <property type="entry name" value="YaeB-like"/>
</dbReference>